<gene>
    <name evidence="1" type="ORF">C9J27_06205</name>
</gene>
<dbReference type="AlphaFoldDB" id="A0A2T3KM13"/>
<name>A0A2T3KM13_9GAMM</name>
<accession>A0A2T3KM13</accession>
<dbReference type="EMBL" id="PYNF01000003">
    <property type="protein sequence ID" value="PSV00731.1"/>
    <property type="molecule type" value="Genomic_DNA"/>
</dbReference>
<proteinExistence type="predicted"/>
<organism evidence="1 2">
    <name type="scientific">Photobacterium kishitanii</name>
    <dbReference type="NCBI Taxonomy" id="318456"/>
    <lineage>
        <taxon>Bacteria</taxon>
        <taxon>Pseudomonadati</taxon>
        <taxon>Pseudomonadota</taxon>
        <taxon>Gammaproteobacteria</taxon>
        <taxon>Vibrionales</taxon>
        <taxon>Vibrionaceae</taxon>
        <taxon>Photobacterium</taxon>
    </lineage>
</organism>
<reference evidence="1 2" key="1">
    <citation type="submission" date="2018-01" db="EMBL/GenBank/DDBJ databases">
        <title>Whole genome sequencing of Histamine producing bacteria.</title>
        <authorList>
            <person name="Butler K."/>
        </authorList>
    </citation>
    <scope>NUCLEOTIDE SEQUENCE [LARGE SCALE GENOMIC DNA]</scope>
    <source>
        <strain evidence="1 2">FS-7.2</strain>
    </source>
</reference>
<evidence type="ECO:0000313" key="1">
    <source>
        <dbReference type="EMBL" id="PSV00731.1"/>
    </source>
</evidence>
<protein>
    <submittedName>
        <fullName evidence="1">RNA-binding protein</fullName>
    </submittedName>
</protein>
<comment type="caution">
    <text evidence="1">The sequence shown here is derived from an EMBL/GenBank/DDBJ whole genome shotgun (WGS) entry which is preliminary data.</text>
</comment>
<dbReference type="RefSeq" id="WP_107289361.1">
    <property type="nucleotide sequence ID" value="NZ_PYNF01000003.1"/>
</dbReference>
<sequence>MKKSNLKSITINVNKRWFNEVKDGIKTEEYRLYNDYWKTRLLNKDGTPKTFKDIKYKLGYPKNGDQSKVLEFEWEGFIVKEITHPHFDNKPETVFAIQLSKRKTVTLYNGK</sequence>
<dbReference type="Proteomes" id="UP000241426">
    <property type="component" value="Unassembled WGS sequence"/>
</dbReference>
<evidence type="ECO:0000313" key="2">
    <source>
        <dbReference type="Proteomes" id="UP000241426"/>
    </source>
</evidence>